<dbReference type="PROSITE" id="PS50850">
    <property type="entry name" value="MFS"/>
    <property type="match status" value="1"/>
</dbReference>
<protein>
    <submittedName>
        <fullName evidence="7">MFS transporter</fullName>
    </submittedName>
</protein>
<organism evidence="7 8">
    <name type="scientific">Streptomyces atriruber</name>
    <dbReference type="NCBI Taxonomy" id="545121"/>
    <lineage>
        <taxon>Bacteria</taxon>
        <taxon>Bacillati</taxon>
        <taxon>Actinomycetota</taxon>
        <taxon>Actinomycetes</taxon>
        <taxon>Kitasatosporales</taxon>
        <taxon>Streptomycetaceae</taxon>
        <taxon>Streptomyces</taxon>
    </lineage>
</organism>
<feature type="transmembrane region" description="Helical" evidence="5">
    <location>
        <begin position="358"/>
        <end position="377"/>
    </location>
</feature>
<evidence type="ECO:0000256" key="1">
    <source>
        <dbReference type="ARBA" id="ARBA00004651"/>
    </source>
</evidence>
<feature type="transmembrane region" description="Helical" evidence="5">
    <location>
        <begin position="231"/>
        <end position="250"/>
    </location>
</feature>
<evidence type="ECO:0000259" key="6">
    <source>
        <dbReference type="PROSITE" id="PS50850"/>
    </source>
</evidence>
<dbReference type="PANTHER" id="PTHR23518:SF2">
    <property type="entry name" value="MAJOR FACILITATOR SUPERFAMILY TRANSPORTER"/>
    <property type="match status" value="1"/>
</dbReference>
<dbReference type="PANTHER" id="PTHR23518">
    <property type="entry name" value="C-METHYLTRANSFERASE"/>
    <property type="match status" value="1"/>
</dbReference>
<dbReference type="Gene3D" id="1.20.1250.20">
    <property type="entry name" value="MFS general substrate transporter like domains"/>
    <property type="match status" value="2"/>
</dbReference>
<keyword evidence="3 5" id="KW-1133">Transmembrane helix</keyword>
<feature type="transmembrane region" description="Helical" evidence="5">
    <location>
        <begin position="333"/>
        <end position="352"/>
    </location>
</feature>
<feature type="transmembrane region" description="Helical" evidence="5">
    <location>
        <begin position="124"/>
        <end position="144"/>
    </location>
</feature>
<dbReference type="InterPro" id="IPR036259">
    <property type="entry name" value="MFS_trans_sf"/>
</dbReference>
<feature type="transmembrane region" description="Helical" evidence="5">
    <location>
        <begin position="200"/>
        <end position="219"/>
    </location>
</feature>
<dbReference type="RefSeq" id="WP_359343541.1">
    <property type="nucleotide sequence ID" value="NZ_JBEYXV010000001.1"/>
</dbReference>
<name>A0ABV3BFD2_9ACTN</name>
<accession>A0ABV3BFD2</accession>
<evidence type="ECO:0000313" key="8">
    <source>
        <dbReference type="Proteomes" id="UP001551176"/>
    </source>
</evidence>
<dbReference type="Pfam" id="PF07690">
    <property type="entry name" value="MFS_1"/>
    <property type="match status" value="1"/>
</dbReference>
<feature type="domain" description="Major facilitator superfamily (MFS) profile" evidence="6">
    <location>
        <begin position="196"/>
        <end position="380"/>
    </location>
</feature>
<evidence type="ECO:0000256" key="4">
    <source>
        <dbReference type="ARBA" id="ARBA00023136"/>
    </source>
</evidence>
<keyword evidence="2 5" id="KW-0812">Transmembrane</keyword>
<reference evidence="7 8" key="1">
    <citation type="submission" date="2024-06" db="EMBL/GenBank/DDBJ databases">
        <title>The Natural Products Discovery Center: Release of the First 8490 Sequenced Strains for Exploring Actinobacteria Biosynthetic Diversity.</title>
        <authorList>
            <person name="Kalkreuter E."/>
            <person name="Kautsar S.A."/>
            <person name="Yang D."/>
            <person name="Bader C.D."/>
            <person name="Teijaro C.N."/>
            <person name="Fluegel L."/>
            <person name="Davis C.M."/>
            <person name="Simpson J.R."/>
            <person name="Lauterbach L."/>
            <person name="Steele A.D."/>
            <person name="Gui C."/>
            <person name="Meng S."/>
            <person name="Li G."/>
            <person name="Viehrig K."/>
            <person name="Ye F."/>
            <person name="Su P."/>
            <person name="Kiefer A.F."/>
            <person name="Nichols A."/>
            <person name="Cepeda A.J."/>
            <person name="Yan W."/>
            <person name="Fan B."/>
            <person name="Jiang Y."/>
            <person name="Adhikari A."/>
            <person name="Zheng C.-J."/>
            <person name="Schuster L."/>
            <person name="Cowan T.M."/>
            <person name="Smanski M.J."/>
            <person name="Chevrette M.G."/>
            <person name="De Carvalho L.P.S."/>
            <person name="Shen B."/>
        </authorList>
    </citation>
    <scope>NUCLEOTIDE SEQUENCE [LARGE SCALE GENOMIC DNA]</scope>
    <source>
        <strain evidence="7 8">NPDC046838</strain>
    </source>
</reference>
<proteinExistence type="predicted"/>
<evidence type="ECO:0000313" key="7">
    <source>
        <dbReference type="EMBL" id="MEU6819367.1"/>
    </source>
</evidence>
<feature type="transmembrane region" description="Helical" evidence="5">
    <location>
        <begin position="262"/>
        <end position="284"/>
    </location>
</feature>
<gene>
    <name evidence="7" type="ORF">ABZ921_01975</name>
</gene>
<comment type="caution">
    <text evidence="7">The sequence shown here is derived from an EMBL/GenBank/DDBJ whole genome shotgun (WGS) entry which is preliminary data.</text>
</comment>
<dbReference type="SUPFAM" id="SSF103473">
    <property type="entry name" value="MFS general substrate transporter"/>
    <property type="match status" value="1"/>
</dbReference>
<sequence>MTDASAEMVTAVLPAYLMYGLGVGYLQLGALDGLYTGATALFRLGGGYAADRGGRPKAVATCGYGISAVTKLGFLLVGASAGGVGLLLAADRTGKGIRTAPRDTLITLAAPEAQLGRAFGVHRAMDTAGAMLGPLLAFAVLLAVPGDFGTAFVVSFCLAVAGVLMLVFFVRPDRVPAARSRVRGLRECLASLSAGGTRRVVVAAALLGLTTVGDMFFFVAVQQRLELSPRLLPLLPVGTALVFMTAAVPLGRAADRIGRWRLFLLGHVLLLCGYLLVAAAPAGWSGLPSAAVLLGLHGLFYAATDGVLMAHVGPTIPARVRTTGLAVVQTAQALTRAGGAVAFGAAAAFAGLGTAFTAFALALLLALLGAAALHTPWSSR</sequence>
<feature type="transmembrane region" description="Helical" evidence="5">
    <location>
        <begin position="290"/>
        <end position="312"/>
    </location>
</feature>
<dbReference type="InterPro" id="IPR020846">
    <property type="entry name" value="MFS_dom"/>
</dbReference>
<dbReference type="EMBL" id="JBEYXV010000001">
    <property type="protein sequence ID" value="MEU6819367.1"/>
    <property type="molecule type" value="Genomic_DNA"/>
</dbReference>
<dbReference type="Proteomes" id="UP001551176">
    <property type="component" value="Unassembled WGS sequence"/>
</dbReference>
<feature type="transmembrane region" description="Helical" evidence="5">
    <location>
        <begin position="72"/>
        <end position="90"/>
    </location>
</feature>
<keyword evidence="8" id="KW-1185">Reference proteome</keyword>
<feature type="transmembrane region" description="Helical" evidence="5">
    <location>
        <begin position="150"/>
        <end position="170"/>
    </location>
</feature>
<evidence type="ECO:0000256" key="2">
    <source>
        <dbReference type="ARBA" id="ARBA00022692"/>
    </source>
</evidence>
<evidence type="ECO:0000256" key="3">
    <source>
        <dbReference type="ARBA" id="ARBA00022989"/>
    </source>
</evidence>
<comment type="subcellular location">
    <subcellularLocation>
        <location evidence="1">Cell membrane</location>
        <topology evidence="1">Multi-pass membrane protein</topology>
    </subcellularLocation>
</comment>
<dbReference type="InterPro" id="IPR011701">
    <property type="entry name" value="MFS"/>
</dbReference>
<evidence type="ECO:0000256" key="5">
    <source>
        <dbReference type="SAM" id="Phobius"/>
    </source>
</evidence>
<keyword evidence="4 5" id="KW-0472">Membrane</keyword>